<keyword evidence="2" id="KW-0812">Transmembrane</keyword>
<keyword evidence="3" id="KW-0150">Chloroplast</keyword>
<organism evidence="3">
    <name type="scientific">Pediastrum duplex</name>
    <name type="common">Green alga</name>
    <dbReference type="NCBI Taxonomy" id="3105"/>
    <lineage>
        <taxon>Eukaryota</taxon>
        <taxon>Viridiplantae</taxon>
        <taxon>Chlorophyta</taxon>
        <taxon>core chlorophytes</taxon>
        <taxon>Chlorophyceae</taxon>
        <taxon>CS clade</taxon>
        <taxon>Sphaeropleales</taxon>
        <taxon>Hydrodictyaceae</taxon>
        <taxon>Pediastrum</taxon>
    </lineage>
</organism>
<sequence>MLQFFLGSLLQFFGKAFLLLLRLRRTRKCTERAKRLRVRRSRRRRSGKAKRQTKSKGAASIFKFVCFIICEYKYHIKFTRKCMFICLIALFFESFIQKVK</sequence>
<dbReference type="AlphaFoldDB" id="A0A2U8GIJ9"/>
<evidence type="ECO:0000313" key="3">
    <source>
        <dbReference type="EMBL" id="AWI68459.1"/>
    </source>
</evidence>
<evidence type="ECO:0000256" key="1">
    <source>
        <dbReference type="SAM" id="MobiDB-lite"/>
    </source>
</evidence>
<keyword evidence="2" id="KW-1133">Transmembrane helix</keyword>
<protein>
    <submittedName>
        <fullName evidence="3">Uncharacterized protein</fullName>
    </submittedName>
</protein>
<feature type="region of interest" description="Disordered" evidence="1">
    <location>
        <begin position="38"/>
        <end position="57"/>
    </location>
</feature>
<proteinExistence type="predicted"/>
<feature type="transmembrane region" description="Helical" evidence="2">
    <location>
        <begin position="6"/>
        <end position="23"/>
    </location>
</feature>
<accession>A0A2U8GIJ9</accession>
<feature type="compositionally biased region" description="Basic residues" evidence="1">
    <location>
        <begin position="38"/>
        <end position="54"/>
    </location>
</feature>
<evidence type="ECO:0000256" key="2">
    <source>
        <dbReference type="SAM" id="Phobius"/>
    </source>
</evidence>
<reference evidence="3" key="1">
    <citation type="journal article" date="2018" name="Am. J. Bot.">
        <title>Organellar phylogenomics inform systematics in the green algal family Hydrodictyaceae (Chlorophyceae) and provide clues to the complex evolutionary history of plastid genomes in the green algal tree of life.</title>
        <authorList>
            <person name="McManus H.A."/>
            <person name="Fucikova K."/>
            <person name="Lewis P.O."/>
            <person name="Lewis L.A."/>
            <person name="Karol K.G."/>
        </authorList>
    </citation>
    <scope>NUCLEOTIDE SEQUENCE</scope>
</reference>
<name>A0A2U8GIJ9_PEDDU</name>
<keyword evidence="2" id="KW-0472">Membrane</keyword>
<geneLocation type="chloroplast" evidence="3"/>
<keyword evidence="3" id="KW-0934">Plastid</keyword>
<dbReference type="EMBL" id="MF276980">
    <property type="protein sequence ID" value="AWI68459.1"/>
    <property type="molecule type" value="Genomic_DNA"/>
</dbReference>